<reference evidence="4 5" key="1">
    <citation type="submission" date="2014-06" db="EMBL/GenBank/DDBJ databases">
        <authorList>
            <person name="Swart Estienne"/>
        </authorList>
    </citation>
    <scope>NUCLEOTIDE SEQUENCE [LARGE SCALE GENOMIC DNA]</scope>
    <source>
        <strain evidence="4 5">130c</strain>
    </source>
</reference>
<evidence type="ECO:0000313" key="4">
    <source>
        <dbReference type="EMBL" id="CDW85513.1"/>
    </source>
</evidence>
<accession>A0A078AXJ3</accession>
<keyword evidence="1" id="KW-0175">Coiled coil</keyword>
<dbReference type="GO" id="GO:0004843">
    <property type="term" value="F:cysteine-type deubiquitinase activity"/>
    <property type="evidence" value="ECO:0007669"/>
    <property type="project" value="InterPro"/>
</dbReference>
<feature type="compositionally biased region" description="Basic and acidic residues" evidence="2">
    <location>
        <begin position="759"/>
        <end position="768"/>
    </location>
</feature>
<evidence type="ECO:0000259" key="3">
    <source>
        <dbReference type="PROSITE" id="PS51283"/>
    </source>
</evidence>
<proteinExistence type="predicted"/>
<sequence>MLNHHQLNIQCPFCLQDYQFSSINDAKIKIAKNYTLLSILDQDSGLGNLYGNQSRANQSERVPNYLQNNSRFEELSKQQSHQQFSPYNDEQVYQNNENNNINYNSNNSENAKVFIHVKDSKKVCPQHNQARIYYEFDHNKKLRLYCNKCDVAAQKKSNLKILPQVIHEFSSNLRKFYSHSLKCDTITKKVIENIPEYIEQGKARLKKQLNSHLKNIKKALKIYKEMLENKLEEVWTQAIDKKLDVIERISDSKTIINNQLEILKEREIQLDGGAIRFQDFELFDDLQEWVNNIQGFKLHPELLSTFFLELKDQQVLENSISRILLDENSIEFQQKDLSNFNSKKIINNLNASREEKEESIDLRIDNIDYINGEIETEIKWTCIKCSSVNSQEQFKVLLCQDCKQLRDFYTNQLGDILIEKSEALSNAIDFMKFYQREMFDELGQLKSDQDIMICKSWMNKWQVFVSSDEQVPPSYIDNLPLLNSNQEPQQQNEKNKNSVKKSLSEIINHYQWDFLNLLYGGGPIIPTQDCIQKLQSNLFQDSDNYSNDKDWIDYQNTQINVNEDEFEEQKHQFEDDEDQEFYIKSHLLNESSSRNNLNNRSVLSSQPDLYTDMDFTARPLVVPEIKVKNNENNAKQGNINTGISVQRNMQIKKIDQTIKQLFGVNRQASQYVNNQSASKQYINNRDRSADIIQSHYDIMKNQSVLQSQSQSQFPNNFQKPIILQDPQTHYIKKQSDSRSRRNLFEQKLSKRASNAHHLNYNDRNDHDQQTNSKSSYNIPIVIHRNEKNEASLNDRHQQLTQSQLKPKQQQQSLFQSFQETNKQHQNVLLRSNTSLQQSSFQLFLNNISNIGDIFHKGANQQ</sequence>
<name>A0A078AXJ3_STYLE</name>
<feature type="coiled-coil region" evidence="1">
    <location>
        <begin position="202"/>
        <end position="233"/>
    </location>
</feature>
<dbReference type="InParanoid" id="A0A078AXJ3"/>
<feature type="region of interest" description="Disordered" evidence="2">
    <location>
        <begin position="720"/>
        <end position="778"/>
    </location>
</feature>
<dbReference type="Gene3D" id="3.30.2230.10">
    <property type="entry name" value="DUSP-like"/>
    <property type="match status" value="1"/>
</dbReference>
<dbReference type="Proteomes" id="UP000039865">
    <property type="component" value="Unassembled WGS sequence"/>
</dbReference>
<keyword evidence="5" id="KW-1185">Reference proteome</keyword>
<dbReference type="InterPro" id="IPR006615">
    <property type="entry name" value="Pept_C19_DUSP"/>
</dbReference>
<gene>
    <name evidence="4" type="primary">Contig1631.g1772</name>
    <name evidence="4" type="ORF">STYLEM_14592</name>
</gene>
<organism evidence="4 5">
    <name type="scientific">Stylonychia lemnae</name>
    <name type="common">Ciliate</name>
    <dbReference type="NCBI Taxonomy" id="5949"/>
    <lineage>
        <taxon>Eukaryota</taxon>
        <taxon>Sar</taxon>
        <taxon>Alveolata</taxon>
        <taxon>Ciliophora</taxon>
        <taxon>Intramacronucleata</taxon>
        <taxon>Spirotrichea</taxon>
        <taxon>Stichotrichia</taxon>
        <taxon>Sporadotrichida</taxon>
        <taxon>Oxytrichidae</taxon>
        <taxon>Stylonychinae</taxon>
        <taxon>Stylonychia</taxon>
    </lineage>
</organism>
<dbReference type="PROSITE" id="PS51283">
    <property type="entry name" value="DUSP"/>
    <property type="match status" value="1"/>
</dbReference>
<evidence type="ECO:0000256" key="1">
    <source>
        <dbReference type="SAM" id="Coils"/>
    </source>
</evidence>
<evidence type="ECO:0000313" key="5">
    <source>
        <dbReference type="Proteomes" id="UP000039865"/>
    </source>
</evidence>
<evidence type="ECO:0000256" key="2">
    <source>
        <dbReference type="SAM" id="MobiDB-lite"/>
    </source>
</evidence>
<protein>
    <recommendedName>
        <fullName evidence="3">DUSP domain-containing protein</fullName>
    </recommendedName>
</protein>
<dbReference type="Pfam" id="PF06337">
    <property type="entry name" value="DUSP"/>
    <property type="match status" value="1"/>
</dbReference>
<dbReference type="InterPro" id="IPR035927">
    <property type="entry name" value="DUSP-like_sf"/>
</dbReference>
<dbReference type="EMBL" id="CCKQ01013801">
    <property type="protein sequence ID" value="CDW85513.1"/>
    <property type="molecule type" value="Genomic_DNA"/>
</dbReference>
<dbReference type="AlphaFoldDB" id="A0A078AXJ3"/>
<dbReference type="SUPFAM" id="SSF143791">
    <property type="entry name" value="DUSP-like"/>
    <property type="match status" value="1"/>
</dbReference>
<feature type="compositionally biased region" description="Basic and acidic residues" evidence="2">
    <location>
        <begin position="733"/>
        <end position="748"/>
    </location>
</feature>
<feature type="domain" description="DUSP" evidence="3">
    <location>
        <begin position="422"/>
        <end position="531"/>
    </location>
</feature>